<dbReference type="STRING" id="1229909.NSED_03925"/>
<evidence type="ECO:0000256" key="5">
    <source>
        <dbReference type="ARBA" id="ARBA00022692"/>
    </source>
</evidence>
<evidence type="ECO:0000256" key="7">
    <source>
        <dbReference type="ARBA" id="ARBA00023136"/>
    </source>
</evidence>
<dbReference type="GO" id="GO:0008610">
    <property type="term" value="P:lipid biosynthetic process"/>
    <property type="evidence" value="ECO:0007669"/>
    <property type="project" value="UniProtKB-ARBA"/>
</dbReference>
<feature type="transmembrane region" description="Helical" evidence="8">
    <location>
        <begin position="172"/>
        <end position="198"/>
    </location>
</feature>
<evidence type="ECO:0000256" key="3">
    <source>
        <dbReference type="ARBA" id="ARBA00022676"/>
    </source>
</evidence>
<dbReference type="Pfam" id="PF13231">
    <property type="entry name" value="PMT_2"/>
    <property type="match status" value="1"/>
</dbReference>
<protein>
    <submittedName>
        <fullName evidence="10">Glycosyl transferase family protein</fullName>
    </submittedName>
</protein>
<proteinExistence type="predicted"/>
<dbReference type="PATRIC" id="fig|1229909.8.peg.847"/>
<evidence type="ECO:0000256" key="6">
    <source>
        <dbReference type="ARBA" id="ARBA00022989"/>
    </source>
</evidence>
<accession>K0BE23</accession>
<evidence type="ECO:0000256" key="8">
    <source>
        <dbReference type="SAM" id="Phobius"/>
    </source>
</evidence>
<dbReference type="InterPro" id="IPR050297">
    <property type="entry name" value="LipidA_mod_glycosyltrf_83"/>
</dbReference>
<feature type="transmembrane region" description="Helical" evidence="8">
    <location>
        <begin position="248"/>
        <end position="273"/>
    </location>
</feature>
<evidence type="ECO:0000313" key="10">
    <source>
        <dbReference type="EMBL" id="AFS82591.1"/>
    </source>
</evidence>
<dbReference type="PANTHER" id="PTHR33908:SF11">
    <property type="entry name" value="MEMBRANE PROTEIN"/>
    <property type="match status" value="1"/>
</dbReference>
<keyword evidence="5 8" id="KW-0812">Transmembrane</keyword>
<dbReference type="PANTHER" id="PTHR33908">
    <property type="entry name" value="MANNOSYLTRANSFERASE YKCB-RELATED"/>
    <property type="match status" value="1"/>
</dbReference>
<sequence>MEKKYFILIPLLLATFIHLVNPVGFPDIFFDEGIYMRRAMNTIDTGNPQESYLYDHPYFGQIVLAGVLQITNYPPDNISTDPDSLQSLYLIPRIFMGIVAIVSTFLIYEIAKVKFGNDVALLSSSLFAVMPYTWIFDRILLDAILLPFLLSSILLAIHFAKSQGNTWLAPVSGILLGLAIFTKVPAFVFIPLVIWLIFQKRGKLSDMLIWIIPVLLIPMLWPANSIMLDQFDLWVKDVLWQSQRSNSILEIIGYFILIDPVLFVIGFAGIVYSAITKNKFVMFWFVPFIAFLSLIGFKQYFHWIPVIPILCIAASIWLLDMPKKVKYLQSKTIHYGIIGAILVFGFSSTVLIITNDVSYNQFEALSFVLENQNKQSTILASPVYTWILYDVFDIDNVPKDYAMILFGPVETKKITVIADAHFMLDQSRGDKLVQAYNNTKSIQFFNGKVKDFDTRIYPYTNMRINQEGFSIDVRTGQWDK</sequence>
<dbReference type="HOGENOM" id="CLU_622037_0_0_2"/>
<dbReference type="GO" id="GO:0005886">
    <property type="term" value="C:plasma membrane"/>
    <property type="evidence" value="ECO:0007669"/>
    <property type="project" value="UniProtKB-SubCell"/>
</dbReference>
<evidence type="ECO:0000313" key="11">
    <source>
        <dbReference type="Proteomes" id="UP000006100"/>
    </source>
</evidence>
<feature type="transmembrane region" description="Helical" evidence="8">
    <location>
        <begin position="207"/>
        <end position="228"/>
    </location>
</feature>
<feature type="transmembrane region" description="Helical" evidence="8">
    <location>
        <begin position="280"/>
        <end position="297"/>
    </location>
</feature>
<comment type="subcellular location">
    <subcellularLocation>
        <location evidence="1">Cell membrane</location>
        <topology evidence="1">Multi-pass membrane protein</topology>
    </subcellularLocation>
</comment>
<keyword evidence="11" id="KW-1185">Reference proteome</keyword>
<keyword evidence="2" id="KW-1003">Cell membrane</keyword>
<evidence type="ECO:0000256" key="1">
    <source>
        <dbReference type="ARBA" id="ARBA00004651"/>
    </source>
</evidence>
<reference evidence="10 11" key="1">
    <citation type="journal article" date="2012" name="J. Bacteriol.">
        <title>Draft Genome Sequence of an Ammonia-Oxidizing Archaeon, "Candidatus Nitrosopumilus sediminis" AR2, from Svalbard in the Arctic Circle.</title>
        <authorList>
            <person name="Park S.J."/>
            <person name="Kim J.G."/>
            <person name="Jung M.Y."/>
            <person name="Kim S.J."/>
            <person name="Cha I.T."/>
            <person name="Ghai R."/>
            <person name="Martin-Cuadrado A.B."/>
            <person name="Rodriguez-Valera F."/>
            <person name="Rhee S.K."/>
        </authorList>
    </citation>
    <scope>NUCLEOTIDE SEQUENCE [LARGE SCALE GENOMIC DNA]</scope>
    <source>
        <strain evidence="10 11">AR2</strain>
    </source>
</reference>
<feature type="domain" description="Glycosyltransferase RgtA/B/C/D-like" evidence="9">
    <location>
        <begin position="93"/>
        <end position="220"/>
    </location>
</feature>
<dbReference type="eggNOG" id="arCOG00563">
    <property type="taxonomic scope" value="Archaea"/>
</dbReference>
<gene>
    <name evidence="10" type="ORF">NSED_03925</name>
</gene>
<evidence type="ECO:0000256" key="2">
    <source>
        <dbReference type="ARBA" id="ARBA00022475"/>
    </source>
</evidence>
<feature type="transmembrane region" description="Helical" evidence="8">
    <location>
        <begin position="139"/>
        <end position="160"/>
    </location>
</feature>
<feature type="transmembrane region" description="Helical" evidence="8">
    <location>
        <begin position="333"/>
        <end position="353"/>
    </location>
</feature>
<feature type="transmembrane region" description="Helical" evidence="8">
    <location>
        <begin position="90"/>
        <end position="108"/>
    </location>
</feature>
<organism evidence="10 11">
    <name type="scientific">Candidatus Nitrosopumilus sediminis</name>
    <dbReference type="NCBI Taxonomy" id="1229909"/>
    <lineage>
        <taxon>Archaea</taxon>
        <taxon>Nitrososphaerota</taxon>
        <taxon>Nitrososphaeria</taxon>
        <taxon>Nitrosopumilales</taxon>
        <taxon>Nitrosopumilaceae</taxon>
        <taxon>Nitrosopumilus</taxon>
    </lineage>
</organism>
<dbReference type="InterPro" id="IPR038731">
    <property type="entry name" value="RgtA/B/C-like"/>
</dbReference>
<dbReference type="GO" id="GO:0016763">
    <property type="term" value="F:pentosyltransferase activity"/>
    <property type="evidence" value="ECO:0007669"/>
    <property type="project" value="TreeGrafter"/>
</dbReference>
<keyword evidence="6 8" id="KW-1133">Transmembrane helix</keyword>
<dbReference type="KEGG" id="nir:NSED_03925"/>
<evidence type="ECO:0000256" key="4">
    <source>
        <dbReference type="ARBA" id="ARBA00022679"/>
    </source>
</evidence>
<dbReference type="OrthoDB" id="2698at2157"/>
<feature type="transmembrane region" description="Helical" evidence="8">
    <location>
        <begin position="303"/>
        <end position="321"/>
    </location>
</feature>
<dbReference type="AlphaFoldDB" id="K0BE23"/>
<keyword evidence="3" id="KW-0328">Glycosyltransferase</keyword>
<name>K0BE23_9ARCH</name>
<keyword evidence="7 8" id="KW-0472">Membrane</keyword>
<keyword evidence="4 10" id="KW-0808">Transferase</keyword>
<evidence type="ECO:0000259" key="9">
    <source>
        <dbReference type="Pfam" id="PF13231"/>
    </source>
</evidence>
<dbReference type="Proteomes" id="UP000006100">
    <property type="component" value="Chromosome"/>
</dbReference>
<dbReference type="EMBL" id="CP003843">
    <property type="protein sequence ID" value="AFS82591.1"/>
    <property type="molecule type" value="Genomic_DNA"/>
</dbReference>